<keyword evidence="3" id="KW-1185">Reference proteome</keyword>
<evidence type="ECO:0000259" key="1">
    <source>
        <dbReference type="Pfam" id="PF21806"/>
    </source>
</evidence>
<dbReference type="EMBL" id="JAWLNX010000029">
    <property type="protein sequence ID" value="MEB3371532.1"/>
    <property type="molecule type" value="Genomic_DNA"/>
</dbReference>
<dbReference type="InterPro" id="IPR049244">
    <property type="entry name" value="DUF6879"/>
</dbReference>
<comment type="caution">
    <text evidence="2">The sequence shown here is derived from an EMBL/GenBank/DDBJ whole genome shotgun (WGS) entry which is preliminary data.</text>
</comment>
<evidence type="ECO:0000313" key="3">
    <source>
        <dbReference type="Proteomes" id="UP001327093"/>
    </source>
</evidence>
<dbReference type="Pfam" id="PF21806">
    <property type="entry name" value="DUF6879"/>
    <property type="match status" value="1"/>
</dbReference>
<accession>A0ABU6AJ11</accession>
<evidence type="ECO:0000313" key="2">
    <source>
        <dbReference type="EMBL" id="MEB3371532.1"/>
    </source>
</evidence>
<protein>
    <recommendedName>
        <fullName evidence="1">DUF6879 domain-containing protein</fullName>
    </recommendedName>
</protein>
<name>A0ABU6AJ11_9PSEU</name>
<sequence length="171" mass="20354">MILSGDEFGRLFDEYRRSAWRFECQPTYTIPREQDGIRRWRAGEPKPEDHNIRWHETVQEIVASGRRIGRARVVRRPLTEYLRYQLDWGIPGNIEAGEDIRILDLTELELELPEQDFWFFDDAIVVHLNFNPDGTLINLEQQETSDLERYLKWRDVAMAHAVPLSEWNART</sequence>
<gene>
    <name evidence="2" type="ORF">R4I43_29425</name>
</gene>
<feature type="domain" description="DUF6879" evidence="1">
    <location>
        <begin position="6"/>
        <end position="168"/>
    </location>
</feature>
<dbReference type="RefSeq" id="WP_324268958.1">
    <property type="nucleotide sequence ID" value="NZ_JAWLNX010000029.1"/>
</dbReference>
<proteinExistence type="predicted"/>
<reference evidence="2 3" key="1">
    <citation type="submission" date="2023-10" db="EMBL/GenBank/DDBJ databases">
        <title>Saccharopolyspora sp. nov., isolated from mangrove soil.</title>
        <authorList>
            <person name="Lu Y."/>
            <person name="Liu W."/>
        </authorList>
    </citation>
    <scope>NUCLEOTIDE SEQUENCE [LARGE SCALE GENOMIC DNA]</scope>
    <source>
        <strain evidence="2 3">S2-29</strain>
    </source>
</reference>
<dbReference type="Proteomes" id="UP001327093">
    <property type="component" value="Unassembled WGS sequence"/>
</dbReference>
<organism evidence="2 3">
    <name type="scientific">Saccharopolyspora mangrovi</name>
    <dbReference type="NCBI Taxonomy" id="3082379"/>
    <lineage>
        <taxon>Bacteria</taxon>
        <taxon>Bacillati</taxon>
        <taxon>Actinomycetota</taxon>
        <taxon>Actinomycetes</taxon>
        <taxon>Pseudonocardiales</taxon>
        <taxon>Pseudonocardiaceae</taxon>
        <taxon>Saccharopolyspora</taxon>
    </lineage>
</organism>